<dbReference type="InterPro" id="IPR011992">
    <property type="entry name" value="EF-hand-dom_pair"/>
</dbReference>
<dbReference type="PANTHER" id="PTHR34574">
    <property type="entry name" value="CALCIUM-BINDING EF-HAND FAMILY PROTEIN-RELATED"/>
    <property type="match status" value="1"/>
</dbReference>
<keyword evidence="3" id="KW-1185">Reference proteome</keyword>
<dbReference type="SUPFAM" id="SSF47473">
    <property type="entry name" value="EF-hand"/>
    <property type="match status" value="1"/>
</dbReference>
<dbReference type="InterPro" id="IPR002048">
    <property type="entry name" value="EF_hand_dom"/>
</dbReference>
<name>A0A2P5DKK7_PARAD</name>
<dbReference type="AlphaFoldDB" id="A0A2P5DKK7"/>
<evidence type="ECO:0000259" key="1">
    <source>
        <dbReference type="PROSITE" id="PS50222"/>
    </source>
</evidence>
<dbReference type="PROSITE" id="PS50222">
    <property type="entry name" value="EF_HAND_2"/>
    <property type="match status" value="1"/>
</dbReference>
<proteinExistence type="predicted"/>
<dbReference type="OrthoDB" id="2016045at2759"/>
<evidence type="ECO:0000313" key="3">
    <source>
        <dbReference type="Proteomes" id="UP000237105"/>
    </source>
</evidence>
<accession>A0A2P5DKK7</accession>
<dbReference type="EMBL" id="JXTB01000031">
    <property type="protein sequence ID" value="PON73834.1"/>
    <property type="molecule type" value="Genomic_DNA"/>
</dbReference>
<dbReference type="GO" id="GO:0005509">
    <property type="term" value="F:calcium ion binding"/>
    <property type="evidence" value="ECO:0007669"/>
    <property type="project" value="InterPro"/>
</dbReference>
<sequence length="328" mass="35759">MSDGALTVLDGTHLAALHVTLPESDTALTGAQVLDLADSAVSSSLFALSPPQTLRSSALQRINIPNDDVFRRTELAPQQASQTIKLYIAAIADVLNADDPIAVAILDGKTISIYLEDEDDFAMIAENLFTELDAEDKGKIKKSEIQNALVHMGVEMGVPPISDFPQLNSILKKHGADGEEELGQGQFALLLQNVLQELAEALAEKHCVLIQNIKIGNGSKLRKLLADVKQVNNVIEKILQEKNGEKHSSRIVELVRSFLEKSGLEFGLPPSEANEGVALLYNLVFSDTENKKTASEVDRDELFVTVKEILEKFAELLEASPVYYDLGN</sequence>
<reference evidence="3" key="1">
    <citation type="submission" date="2016-06" db="EMBL/GenBank/DDBJ databases">
        <title>Parallel loss of symbiosis genes in relatives of nitrogen-fixing non-legume Parasponia.</title>
        <authorList>
            <person name="Van Velzen R."/>
            <person name="Holmer R."/>
            <person name="Bu F."/>
            <person name="Rutten L."/>
            <person name="Van Zeijl A."/>
            <person name="Liu W."/>
            <person name="Santuari L."/>
            <person name="Cao Q."/>
            <person name="Sharma T."/>
            <person name="Shen D."/>
            <person name="Roswanjaya Y."/>
            <person name="Wardhani T."/>
            <person name="Kalhor M.S."/>
            <person name="Jansen J."/>
            <person name="Van den Hoogen J."/>
            <person name="Gungor B."/>
            <person name="Hartog M."/>
            <person name="Hontelez J."/>
            <person name="Verver J."/>
            <person name="Yang W.-C."/>
            <person name="Schijlen E."/>
            <person name="Repin R."/>
            <person name="Schilthuizen M."/>
            <person name="Schranz E."/>
            <person name="Heidstra R."/>
            <person name="Miyata K."/>
            <person name="Fedorova E."/>
            <person name="Kohlen W."/>
            <person name="Bisseling T."/>
            <person name="Smit S."/>
            <person name="Geurts R."/>
        </authorList>
    </citation>
    <scope>NUCLEOTIDE SEQUENCE [LARGE SCALE GENOMIC DNA]</scope>
    <source>
        <strain evidence="3">cv. WU1-14</strain>
    </source>
</reference>
<evidence type="ECO:0000313" key="2">
    <source>
        <dbReference type="EMBL" id="PON73834.1"/>
    </source>
</evidence>
<gene>
    <name evidence="2" type="ORF">PanWU01x14_053840</name>
</gene>
<dbReference type="STRING" id="3476.A0A2P5DKK7"/>
<organism evidence="2 3">
    <name type="scientific">Parasponia andersonii</name>
    <name type="common">Sponia andersonii</name>
    <dbReference type="NCBI Taxonomy" id="3476"/>
    <lineage>
        <taxon>Eukaryota</taxon>
        <taxon>Viridiplantae</taxon>
        <taxon>Streptophyta</taxon>
        <taxon>Embryophyta</taxon>
        <taxon>Tracheophyta</taxon>
        <taxon>Spermatophyta</taxon>
        <taxon>Magnoliopsida</taxon>
        <taxon>eudicotyledons</taxon>
        <taxon>Gunneridae</taxon>
        <taxon>Pentapetalae</taxon>
        <taxon>rosids</taxon>
        <taxon>fabids</taxon>
        <taxon>Rosales</taxon>
        <taxon>Cannabaceae</taxon>
        <taxon>Parasponia</taxon>
    </lineage>
</organism>
<feature type="domain" description="EF-hand" evidence="1">
    <location>
        <begin position="120"/>
        <end position="155"/>
    </location>
</feature>
<protein>
    <submittedName>
        <fullName evidence="2">Parvalbumin</fullName>
    </submittedName>
</protein>
<dbReference type="PANTHER" id="PTHR34574:SF3">
    <property type="entry name" value="CALCIUM-BINDING EF HAND FAMILY PROTEIN"/>
    <property type="match status" value="1"/>
</dbReference>
<dbReference type="Proteomes" id="UP000237105">
    <property type="component" value="Unassembled WGS sequence"/>
</dbReference>
<comment type="caution">
    <text evidence="2">The sequence shown here is derived from an EMBL/GenBank/DDBJ whole genome shotgun (WGS) entry which is preliminary data.</text>
</comment>